<name>A0AAD7KVL7_QUISA</name>
<dbReference type="Pfam" id="PF00854">
    <property type="entry name" value="PTR2"/>
    <property type="match status" value="2"/>
</dbReference>
<dbReference type="KEGG" id="qsa:O6P43_030761"/>
<comment type="subcellular location">
    <subcellularLocation>
        <location evidence="1">Membrane</location>
        <topology evidence="1">Multi-pass membrane protein</topology>
    </subcellularLocation>
</comment>
<accession>A0AAD7KVL7</accession>
<evidence type="ECO:0000313" key="9">
    <source>
        <dbReference type="Proteomes" id="UP001163823"/>
    </source>
</evidence>
<evidence type="ECO:0000256" key="1">
    <source>
        <dbReference type="ARBA" id="ARBA00004141"/>
    </source>
</evidence>
<keyword evidence="4 6" id="KW-1133">Transmembrane helix</keyword>
<feature type="transmembrane region" description="Helical" evidence="6">
    <location>
        <begin position="223"/>
        <end position="244"/>
    </location>
</feature>
<dbReference type="EMBL" id="JARAOO010000013">
    <property type="protein sequence ID" value="KAJ7945745.1"/>
    <property type="molecule type" value="Genomic_DNA"/>
</dbReference>
<keyword evidence="5 6" id="KW-0472">Membrane</keyword>
<dbReference type="GO" id="GO:0022857">
    <property type="term" value="F:transmembrane transporter activity"/>
    <property type="evidence" value="ECO:0007669"/>
    <property type="project" value="InterPro"/>
</dbReference>
<dbReference type="SUPFAM" id="SSF103473">
    <property type="entry name" value="MFS general substrate transporter"/>
    <property type="match status" value="1"/>
</dbReference>
<sequence length="299" mass="33172">MIIGLVLFLLGAGTYRYTIQSNEKSRFVRIARVFAAAIRNRKPTLPAVATKQEAHQSFEQFRFLNKALLAPNGSKEGGEIFSTTEVEEAKAVLSLIQIWATCLTFGIVFAQVSTFYTKQGATMDRKVFPGFDISAASLQSFRIGTGIIISIVGMAVAALVEMKRLETAKDYGLVDEPGAVNPMSVWWLIPQYTLDGVSHVFAMIGIQEFFYDQARTELRSMGVALYLSVFGVGSLLSSFLISAIEEATGGDRRDSWFANNLNRAHLDYFYWLLAGLGAVSFVLYVHFAKSYIYNMKGKL</sequence>
<feature type="transmembrane region" description="Helical" evidence="6">
    <location>
        <begin position="192"/>
        <end position="211"/>
    </location>
</feature>
<dbReference type="Gene3D" id="1.20.1250.20">
    <property type="entry name" value="MFS general substrate transporter like domains"/>
    <property type="match status" value="1"/>
</dbReference>
<dbReference type="PANTHER" id="PTHR11654">
    <property type="entry name" value="OLIGOPEPTIDE TRANSPORTER-RELATED"/>
    <property type="match status" value="1"/>
</dbReference>
<feature type="transmembrane region" description="Helical" evidence="6">
    <location>
        <begin position="268"/>
        <end position="288"/>
    </location>
</feature>
<keyword evidence="7" id="KW-0732">Signal</keyword>
<evidence type="ECO:0000256" key="2">
    <source>
        <dbReference type="ARBA" id="ARBA00005982"/>
    </source>
</evidence>
<evidence type="ECO:0000256" key="3">
    <source>
        <dbReference type="ARBA" id="ARBA00022692"/>
    </source>
</evidence>
<organism evidence="8 9">
    <name type="scientific">Quillaja saponaria</name>
    <name type="common">Soap bark tree</name>
    <dbReference type="NCBI Taxonomy" id="32244"/>
    <lineage>
        <taxon>Eukaryota</taxon>
        <taxon>Viridiplantae</taxon>
        <taxon>Streptophyta</taxon>
        <taxon>Embryophyta</taxon>
        <taxon>Tracheophyta</taxon>
        <taxon>Spermatophyta</taxon>
        <taxon>Magnoliopsida</taxon>
        <taxon>eudicotyledons</taxon>
        <taxon>Gunneridae</taxon>
        <taxon>Pentapetalae</taxon>
        <taxon>rosids</taxon>
        <taxon>fabids</taxon>
        <taxon>Fabales</taxon>
        <taxon>Quillajaceae</taxon>
        <taxon>Quillaja</taxon>
    </lineage>
</organism>
<gene>
    <name evidence="8" type="ORF">O6P43_030761</name>
</gene>
<dbReference type="Proteomes" id="UP001163823">
    <property type="component" value="Chromosome 13"/>
</dbReference>
<protein>
    <submittedName>
        <fullName evidence="8">Protein NRT1/ PTR FAMILY 5.10-like</fullName>
    </submittedName>
</protein>
<feature type="signal peptide" evidence="7">
    <location>
        <begin position="1"/>
        <end position="16"/>
    </location>
</feature>
<keyword evidence="3 6" id="KW-0812">Transmembrane</keyword>
<feature type="chain" id="PRO_5042238233" evidence="7">
    <location>
        <begin position="17"/>
        <end position="299"/>
    </location>
</feature>
<evidence type="ECO:0000256" key="7">
    <source>
        <dbReference type="SAM" id="SignalP"/>
    </source>
</evidence>
<proteinExistence type="inferred from homology"/>
<dbReference type="AlphaFoldDB" id="A0AAD7KVL7"/>
<dbReference type="InterPro" id="IPR036259">
    <property type="entry name" value="MFS_trans_sf"/>
</dbReference>
<dbReference type="InterPro" id="IPR000109">
    <property type="entry name" value="POT_fam"/>
</dbReference>
<keyword evidence="9" id="KW-1185">Reference proteome</keyword>
<evidence type="ECO:0000256" key="4">
    <source>
        <dbReference type="ARBA" id="ARBA00022989"/>
    </source>
</evidence>
<feature type="transmembrane region" description="Helical" evidence="6">
    <location>
        <begin position="96"/>
        <end position="116"/>
    </location>
</feature>
<reference evidence="8" key="1">
    <citation type="journal article" date="2023" name="Science">
        <title>Elucidation of the pathway for biosynthesis of saponin adjuvants from the soapbark tree.</title>
        <authorList>
            <person name="Reed J."/>
            <person name="Orme A."/>
            <person name="El-Demerdash A."/>
            <person name="Owen C."/>
            <person name="Martin L.B.B."/>
            <person name="Misra R.C."/>
            <person name="Kikuchi S."/>
            <person name="Rejzek M."/>
            <person name="Martin A.C."/>
            <person name="Harkess A."/>
            <person name="Leebens-Mack J."/>
            <person name="Louveau T."/>
            <person name="Stephenson M.J."/>
            <person name="Osbourn A."/>
        </authorList>
    </citation>
    <scope>NUCLEOTIDE SEQUENCE</scope>
    <source>
        <strain evidence="8">S10</strain>
    </source>
</reference>
<evidence type="ECO:0000256" key="5">
    <source>
        <dbReference type="ARBA" id="ARBA00023136"/>
    </source>
</evidence>
<comment type="caution">
    <text evidence="8">The sequence shown here is derived from an EMBL/GenBank/DDBJ whole genome shotgun (WGS) entry which is preliminary data.</text>
</comment>
<evidence type="ECO:0000313" key="8">
    <source>
        <dbReference type="EMBL" id="KAJ7945745.1"/>
    </source>
</evidence>
<comment type="similarity">
    <text evidence="2">Belongs to the major facilitator superfamily. Proton-dependent oligopeptide transporter (POT/PTR) (TC 2.A.17) family.</text>
</comment>
<evidence type="ECO:0000256" key="6">
    <source>
        <dbReference type="SAM" id="Phobius"/>
    </source>
</evidence>
<feature type="transmembrane region" description="Helical" evidence="6">
    <location>
        <begin position="141"/>
        <end position="160"/>
    </location>
</feature>
<dbReference type="GO" id="GO:0016020">
    <property type="term" value="C:membrane"/>
    <property type="evidence" value="ECO:0007669"/>
    <property type="project" value="UniProtKB-SubCell"/>
</dbReference>